<evidence type="ECO:0000313" key="2">
    <source>
        <dbReference type="EMBL" id="MPC98381.1"/>
    </source>
</evidence>
<evidence type="ECO:0000313" key="3">
    <source>
        <dbReference type="Proteomes" id="UP000324222"/>
    </source>
</evidence>
<name>A0A5B7JJY8_PORTR</name>
<comment type="caution">
    <text evidence="2">The sequence shown here is derived from an EMBL/GenBank/DDBJ whole genome shotgun (WGS) entry which is preliminary data.</text>
</comment>
<dbReference type="AlphaFoldDB" id="A0A5B7JJY8"/>
<keyword evidence="1" id="KW-0812">Transmembrane</keyword>
<reference evidence="2 3" key="1">
    <citation type="submission" date="2019-05" db="EMBL/GenBank/DDBJ databases">
        <title>Another draft genome of Portunus trituberculatus and its Hox gene families provides insights of decapod evolution.</title>
        <authorList>
            <person name="Jeong J.-H."/>
            <person name="Song I."/>
            <person name="Kim S."/>
            <person name="Choi T."/>
            <person name="Kim D."/>
            <person name="Ryu S."/>
            <person name="Kim W."/>
        </authorList>
    </citation>
    <scope>NUCLEOTIDE SEQUENCE [LARGE SCALE GENOMIC DNA]</scope>
    <source>
        <tissue evidence="2">Muscle</tissue>
    </source>
</reference>
<organism evidence="2 3">
    <name type="scientific">Portunus trituberculatus</name>
    <name type="common">Swimming crab</name>
    <name type="synonym">Neptunus trituberculatus</name>
    <dbReference type="NCBI Taxonomy" id="210409"/>
    <lineage>
        <taxon>Eukaryota</taxon>
        <taxon>Metazoa</taxon>
        <taxon>Ecdysozoa</taxon>
        <taxon>Arthropoda</taxon>
        <taxon>Crustacea</taxon>
        <taxon>Multicrustacea</taxon>
        <taxon>Malacostraca</taxon>
        <taxon>Eumalacostraca</taxon>
        <taxon>Eucarida</taxon>
        <taxon>Decapoda</taxon>
        <taxon>Pleocyemata</taxon>
        <taxon>Brachyura</taxon>
        <taxon>Eubrachyura</taxon>
        <taxon>Portunoidea</taxon>
        <taxon>Portunidae</taxon>
        <taxon>Portuninae</taxon>
        <taxon>Portunus</taxon>
    </lineage>
</organism>
<keyword evidence="1" id="KW-0472">Membrane</keyword>
<dbReference type="EMBL" id="VSRR010113818">
    <property type="protein sequence ID" value="MPC98381.1"/>
    <property type="molecule type" value="Genomic_DNA"/>
</dbReference>
<evidence type="ECO:0000256" key="1">
    <source>
        <dbReference type="SAM" id="Phobius"/>
    </source>
</evidence>
<dbReference type="Proteomes" id="UP000324222">
    <property type="component" value="Unassembled WGS sequence"/>
</dbReference>
<protein>
    <submittedName>
        <fullName evidence="2">Uncharacterized protein</fullName>
    </submittedName>
</protein>
<proteinExistence type="predicted"/>
<sequence length="109" mass="12393">MEGERVCSCVHHSTKLPAPTFPYQRNHLSWLFPCLLTSFMVQRVGRGEAPGYGGHGRGPLKFKYLTYFSLFTQNTPSLCCHMFGDALVVVWGFSIFFIFFDTMATGRFP</sequence>
<accession>A0A5B7JJY8</accession>
<gene>
    <name evidence="2" type="ORF">E2C01_093750</name>
</gene>
<keyword evidence="3" id="KW-1185">Reference proteome</keyword>
<feature type="transmembrane region" description="Helical" evidence="1">
    <location>
        <begin position="82"/>
        <end position="100"/>
    </location>
</feature>
<keyword evidence="1" id="KW-1133">Transmembrane helix</keyword>